<dbReference type="Proteomes" id="UP001163321">
    <property type="component" value="Chromosome 8"/>
</dbReference>
<evidence type="ECO:0000313" key="1">
    <source>
        <dbReference type="EMBL" id="KAI9907598.1"/>
    </source>
</evidence>
<evidence type="ECO:0000313" key="2">
    <source>
        <dbReference type="Proteomes" id="UP001163321"/>
    </source>
</evidence>
<dbReference type="EMBL" id="CM047587">
    <property type="protein sequence ID" value="KAI9907598.1"/>
    <property type="molecule type" value="Genomic_DNA"/>
</dbReference>
<name>A0ACC0VM77_9STRA</name>
<sequence length="104" mass="11428">MNPTKDHLLAMCGDGRLSAYDLGKNVLAGKSDELDDKLLSVSGIKNGRKIVYGSQDGVLHDKSIIGSTSHTNKLNIRDVGYLFELYDDVEVNTVDKNEEKVFLA</sequence>
<keyword evidence="2" id="KW-1185">Reference proteome</keyword>
<protein>
    <submittedName>
        <fullName evidence="1">Uncharacterized protein</fullName>
    </submittedName>
</protein>
<organism evidence="1 2">
    <name type="scientific">Peronosclerospora sorghi</name>
    <dbReference type="NCBI Taxonomy" id="230839"/>
    <lineage>
        <taxon>Eukaryota</taxon>
        <taxon>Sar</taxon>
        <taxon>Stramenopiles</taxon>
        <taxon>Oomycota</taxon>
        <taxon>Peronosporomycetes</taxon>
        <taxon>Peronosporales</taxon>
        <taxon>Peronosporaceae</taxon>
        <taxon>Peronosclerospora</taxon>
    </lineage>
</organism>
<proteinExistence type="predicted"/>
<comment type="caution">
    <text evidence="1">The sequence shown here is derived from an EMBL/GenBank/DDBJ whole genome shotgun (WGS) entry which is preliminary data.</text>
</comment>
<accession>A0ACC0VM77</accession>
<gene>
    <name evidence="1" type="ORF">PsorP6_002909</name>
</gene>
<reference evidence="1 2" key="1">
    <citation type="journal article" date="2022" name="bioRxiv">
        <title>The genome of the oomycete Peronosclerospora sorghi, a cosmopolitan pathogen of maize and sorghum, is inflated with dispersed pseudogenes.</title>
        <authorList>
            <person name="Fletcher K."/>
            <person name="Martin F."/>
            <person name="Isakeit T."/>
            <person name="Cavanaugh K."/>
            <person name="Magill C."/>
            <person name="Michelmore R."/>
        </authorList>
    </citation>
    <scope>NUCLEOTIDE SEQUENCE [LARGE SCALE GENOMIC DNA]</scope>
    <source>
        <strain evidence="1">P6</strain>
    </source>
</reference>